<evidence type="ECO:0000313" key="10">
    <source>
        <dbReference type="Proteomes" id="UP000260644"/>
    </source>
</evidence>
<evidence type="ECO:0000256" key="5">
    <source>
        <dbReference type="ARBA" id="ARBA00023136"/>
    </source>
</evidence>
<dbReference type="InterPro" id="IPR023996">
    <property type="entry name" value="TonB-dep_OMP_SusC/RagA"/>
</dbReference>
<dbReference type="AlphaFoldDB" id="A0A3E1Y6V7"/>
<reference evidence="9 10" key="1">
    <citation type="submission" date="2018-07" db="EMBL/GenBank/DDBJ databases">
        <title>Chitinophaga K2CV101002-2 sp. nov., isolated from a monsoon evergreen broad-leaved forest soil.</title>
        <authorList>
            <person name="Lv Y."/>
        </authorList>
    </citation>
    <scope>NUCLEOTIDE SEQUENCE [LARGE SCALE GENOMIC DNA]</scope>
    <source>
        <strain evidence="9 10">GDMCC 1.1288</strain>
    </source>
</reference>
<evidence type="ECO:0000256" key="1">
    <source>
        <dbReference type="ARBA" id="ARBA00004571"/>
    </source>
</evidence>
<feature type="domain" description="TonB-dependent receptor plug" evidence="8">
    <location>
        <begin position="249"/>
        <end position="374"/>
    </location>
</feature>
<keyword evidence="10" id="KW-1185">Reference proteome</keyword>
<comment type="subcellular location">
    <subcellularLocation>
        <location evidence="1 7">Cell outer membrane</location>
        <topology evidence="1 7">Multi-pass membrane protein</topology>
    </subcellularLocation>
</comment>
<dbReference type="Gene3D" id="2.40.170.20">
    <property type="entry name" value="TonB-dependent receptor, beta-barrel domain"/>
    <property type="match status" value="1"/>
</dbReference>
<dbReference type="SUPFAM" id="SSF49464">
    <property type="entry name" value="Carboxypeptidase regulatory domain-like"/>
    <property type="match status" value="1"/>
</dbReference>
<evidence type="ECO:0000313" key="9">
    <source>
        <dbReference type="EMBL" id="RFS20686.1"/>
    </source>
</evidence>
<dbReference type="Pfam" id="PF07715">
    <property type="entry name" value="Plug"/>
    <property type="match status" value="1"/>
</dbReference>
<dbReference type="SUPFAM" id="SSF56935">
    <property type="entry name" value="Porins"/>
    <property type="match status" value="1"/>
</dbReference>
<dbReference type="Gene3D" id="2.60.40.1120">
    <property type="entry name" value="Carboxypeptidase-like, regulatory domain"/>
    <property type="match status" value="1"/>
</dbReference>
<evidence type="ECO:0000256" key="7">
    <source>
        <dbReference type="PROSITE-ProRule" id="PRU01360"/>
    </source>
</evidence>
<evidence type="ECO:0000256" key="2">
    <source>
        <dbReference type="ARBA" id="ARBA00022448"/>
    </source>
</evidence>
<evidence type="ECO:0000259" key="8">
    <source>
        <dbReference type="Pfam" id="PF07715"/>
    </source>
</evidence>
<dbReference type="Gene3D" id="3.55.50.30">
    <property type="match status" value="1"/>
</dbReference>
<keyword evidence="5 7" id="KW-0472">Membrane</keyword>
<protein>
    <submittedName>
        <fullName evidence="9">SusC/RagA family TonB-linked outer membrane protein</fullName>
    </submittedName>
</protein>
<dbReference type="Gene3D" id="2.170.130.10">
    <property type="entry name" value="TonB-dependent receptor, plug domain"/>
    <property type="match status" value="1"/>
</dbReference>
<evidence type="ECO:0000256" key="4">
    <source>
        <dbReference type="ARBA" id="ARBA00022692"/>
    </source>
</evidence>
<keyword evidence="2 7" id="KW-0813">Transport</keyword>
<dbReference type="EMBL" id="QPMM01000010">
    <property type="protein sequence ID" value="RFS20686.1"/>
    <property type="molecule type" value="Genomic_DNA"/>
</dbReference>
<dbReference type="InterPro" id="IPR036942">
    <property type="entry name" value="Beta-barrel_TonB_sf"/>
</dbReference>
<evidence type="ECO:0000256" key="3">
    <source>
        <dbReference type="ARBA" id="ARBA00022452"/>
    </source>
</evidence>
<dbReference type="Proteomes" id="UP000260644">
    <property type="component" value="Unassembled WGS sequence"/>
</dbReference>
<organism evidence="9 10">
    <name type="scientific">Chitinophaga silvatica</name>
    <dbReference type="NCBI Taxonomy" id="2282649"/>
    <lineage>
        <taxon>Bacteria</taxon>
        <taxon>Pseudomonadati</taxon>
        <taxon>Bacteroidota</taxon>
        <taxon>Chitinophagia</taxon>
        <taxon>Chitinophagales</taxon>
        <taxon>Chitinophagaceae</taxon>
        <taxon>Chitinophaga</taxon>
    </lineage>
</organism>
<sequence>MKFFRYRELVFLYREAVFSICKAGLMRLGFIIAILGCTAQILSANSTKAQTIDATTIQVNVRNQPLLDVFKQIESQTTFRFAYNKAQLTAVAPVTFQSKNASLRTVLESLLNKTGLGFRQINNKVVIYQLTSSSTKIFAEEEEDKPETQAAQDQVLRYQGKVVDDHSGDPIIGATIVLKGATQGAVSNTKGEFVIDATPGAVLIVSSLGFEKKEVTLNANNLRLIVRLGVSAKTLTDVVVTGLYNRPSQNFTGAATILTREKLGKVSNNNLLAAISTLDPSFQIPENIANGANPNTLPNVQLRGGNSIANPTANTTDVLGYSNKNVNTPLFILDGFEVPLQRIFDLDINRVAKVTILKDAAATSIYGSRAANGVVIMELIAPQDGKLRISVNSNMTIETPDLRDYDLLNAREKLDLELKGGIYKSSINEEQERLNVLYAARLSEVQRGINTYWLSKPVRTGVGTKHNVYIEGGGNNALYGVSLTYDKRNGVMKGSDRENIQASSYLSYRLKNFQFRNEVTLGFNKANNSPYGTFDQYTILNPYWTPYDANGKMKYYLEDLSYQNGQLGSGKLLNGRVVNPMYNSSLAIVDQNRYKNLMNNLNVVWQATSWLRVNGRLSLQQQSDFYDKFLPPSHTDFASLNAEDYAKKGSYSRTNGDSRLIDGNFTADLNKTIGKSVFFGTLGMNFQDQRNEATTLEATGFPNERLNRFFNAIQYKKDSKPMGMESKSRLAGYLANFSYAYDSRYLLDISYRLDGSSLFGADKRFANFWSVGGGWNLHKEKFWASGTNVNLLKLRYSFGYTGSQRFASYLALTTGQYYQVPYNGQYGVYLLGYGNPDLAWQQTQKHNWGTDITLFNKLNISANYFIEKTQGALATVNTAPSTGFNSYQENLGDLTNKGWEAYINYTILSNKRNNINVFLNLFSAEGKYTRLSNSLEELNKRADTSKSTVPLIRYAEGMSPTAIWAVRSKGIDPSNGREIFITRDGKETNTYSTADQVVVGDSRAKLEGTFGVNYELKGIGFNAYFRFRYGGQTYNQTLADRVENVSLRQNVDRRVYTQRWQKPGDHTFFKGITDPEGYTVNAGPTYPTSRFVQDYSYLSAESISVYYRFSDTFNKRYGVSNTKISLYTGQLFRMSTVKQERGLAYPYSQTFTFLFQTSF</sequence>
<comment type="similarity">
    <text evidence="7">Belongs to the TonB-dependent receptor family.</text>
</comment>
<dbReference type="GO" id="GO:0009279">
    <property type="term" value="C:cell outer membrane"/>
    <property type="evidence" value="ECO:0007669"/>
    <property type="project" value="UniProtKB-SubCell"/>
</dbReference>
<dbReference type="InterPro" id="IPR012910">
    <property type="entry name" value="Plug_dom"/>
</dbReference>
<dbReference type="InterPro" id="IPR037066">
    <property type="entry name" value="Plug_dom_sf"/>
</dbReference>
<accession>A0A3E1Y6V7</accession>
<dbReference type="PROSITE" id="PS52016">
    <property type="entry name" value="TONB_DEPENDENT_REC_3"/>
    <property type="match status" value="1"/>
</dbReference>
<dbReference type="InterPro" id="IPR039426">
    <property type="entry name" value="TonB-dep_rcpt-like"/>
</dbReference>
<dbReference type="NCBIfam" id="TIGR04056">
    <property type="entry name" value="OMP_RagA_SusC"/>
    <property type="match status" value="1"/>
</dbReference>
<evidence type="ECO:0000256" key="6">
    <source>
        <dbReference type="ARBA" id="ARBA00023237"/>
    </source>
</evidence>
<keyword evidence="3 7" id="KW-1134">Transmembrane beta strand</keyword>
<name>A0A3E1Y6V7_9BACT</name>
<keyword evidence="6 7" id="KW-0998">Cell outer membrane</keyword>
<proteinExistence type="inferred from homology"/>
<dbReference type="InterPro" id="IPR008969">
    <property type="entry name" value="CarboxyPept-like_regulatory"/>
</dbReference>
<gene>
    <name evidence="9" type="ORF">DVR12_19190</name>
</gene>
<keyword evidence="4 7" id="KW-0812">Transmembrane</keyword>
<comment type="caution">
    <text evidence="9">The sequence shown here is derived from an EMBL/GenBank/DDBJ whole genome shotgun (WGS) entry which is preliminary data.</text>
</comment>
<dbReference type="Pfam" id="PF13715">
    <property type="entry name" value="CarbopepD_reg_2"/>
    <property type="match status" value="1"/>
</dbReference>